<evidence type="ECO:0000313" key="5">
    <source>
        <dbReference type="Proteomes" id="UP000663868"/>
    </source>
</evidence>
<feature type="domain" description="EGF-like" evidence="3">
    <location>
        <begin position="168"/>
        <end position="206"/>
    </location>
</feature>
<accession>A0A819AIX3</accession>
<keyword evidence="1" id="KW-0245">EGF-like domain</keyword>
<evidence type="ECO:0000313" key="4">
    <source>
        <dbReference type="EMBL" id="CAF3786066.1"/>
    </source>
</evidence>
<organism evidence="4 5">
    <name type="scientific">Adineta steineri</name>
    <dbReference type="NCBI Taxonomy" id="433720"/>
    <lineage>
        <taxon>Eukaryota</taxon>
        <taxon>Metazoa</taxon>
        <taxon>Spiralia</taxon>
        <taxon>Gnathifera</taxon>
        <taxon>Rotifera</taxon>
        <taxon>Eurotatoria</taxon>
        <taxon>Bdelloidea</taxon>
        <taxon>Adinetida</taxon>
        <taxon>Adinetidae</taxon>
        <taxon>Adineta</taxon>
    </lineage>
</organism>
<comment type="caution">
    <text evidence="4">The sequence shown here is derived from an EMBL/GenBank/DDBJ whole genome shotgun (WGS) entry which is preliminary data.</text>
</comment>
<keyword evidence="2" id="KW-0812">Transmembrane</keyword>
<name>A0A819AIX3_9BILA</name>
<evidence type="ECO:0000259" key="3">
    <source>
        <dbReference type="PROSITE" id="PS50026"/>
    </source>
</evidence>
<comment type="caution">
    <text evidence="1">Lacks conserved residue(s) required for the propagation of feature annotation.</text>
</comment>
<dbReference type="Proteomes" id="UP000663868">
    <property type="component" value="Unassembled WGS sequence"/>
</dbReference>
<dbReference type="SUPFAM" id="SSF57196">
    <property type="entry name" value="EGF/Laminin"/>
    <property type="match status" value="1"/>
</dbReference>
<dbReference type="InterPro" id="IPR000742">
    <property type="entry name" value="EGF"/>
</dbReference>
<reference evidence="4" key="1">
    <citation type="submission" date="2021-02" db="EMBL/GenBank/DDBJ databases">
        <authorList>
            <person name="Nowell W R."/>
        </authorList>
    </citation>
    <scope>NUCLEOTIDE SEQUENCE</scope>
</reference>
<sequence>MSIIVPNQINPSNSNIANHINVDMNSIPVAPENSRKRFWSRIALIIIILIWVLFISVAIVLLTIYLTRKTCNVDISFGVTKTIIFGKFSRKSTQERHLLTSTTTNNFQSSQQISEESSAVIGKFSRKITQGRQLLTSTATNSIQSSQQILEKSSAIVGTTSMLLTTTESYVCLNSDLCKNGGTCHVVSSNESICHCVKYYYGPTCQQTNGTGDSGMISQVFSRNHWANTLAVIDVTGSMHSCANTVVQWMTQAHESVSVTMYVFFNDGDNMSDTDKKINSTGGLYSTNSTNFTEVLGIMNYARSKGSGGDGPENDIEALLHGITICPMCQNIVHIADNAVTPRDMALLYQLTNKHIKVIPCQVSGRINPALLNIALQTKGSIHTIEKDYINLPDIPLNDSINISAYIYRRTVDGFIHIL</sequence>
<keyword evidence="2" id="KW-0472">Membrane</keyword>
<gene>
    <name evidence="4" type="ORF">KXQ929_LOCUS16179</name>
</gene>
<dbReference type="PROSITE" id="PS50026">
    <property type="entry name" value="EGF_3"/>
    <property type="match status" value="1"/>
</dbReference>
<dbReference type="CDD" id="cd00054">
    <property type="entry name" value="EGF_CA"/>
    <property type="match status" value="1"/>
</dbReference>
<evidence type="ECO:0000256" key="2">
    <source>
        <dbReference type="SAM" id="Phobius"/>
    </source>
</evidence>
<feature type="transmembrane region" description="Helical" evidence="2">
    <location>
        <begin position="42"/>
        <end position="66"/>
    </location>
</feature>
<dbReference type="EMBL" id="CAJOBB010000967">
    <property type="protein sequence ID" value="CAF3786066.1"/>
    <property type="molecule type" value="Genomic_DNA"/>
</dbReference>
<keyword evidence="2" id="KW-1133">Transmembrane helix</keyword>
<protein>
    <recommendedName>
        <fullName evidence="3">EGF-like domain-containing protein</fullName>
    </recommendedName>
</protein>
<evidence type="ECO:0000256" key="1">
    <source>
        <dbReference type="PROSITE-ProRule" id="PRU00076"/>
    </source>
</evidence>
<dbReference type="AlphaFoldDB" id="A0A819AIX3"/>
<dbReference type="PROSITE" id="PS00022">
    <property type="entry name" value="EGF_1"/>
    <property type="match status" value="1"/>
</dbReference>
<feature type="disulfide bond" evidence="1">
    <location>
        <begin position="196"/>
        <end position="205"/>
    </location>
</feature>
<keyword evidence="1" id="KW-1015">Disulfide bond</keyword>
<dbReference type="Gene3D" id="2.10.25.10">
    <property type="entry name" value="Laminin"/>
    <property type="match status" value="1"/>
</dbReference>
<proteinExistence type="predicted"/>